<dbReference type="RefSeq" id="WP_183197845.1">
    <property type="nucleotide sequence ID" value="NZ_JACIEK010000001.1"/>
</dbReference>
<gene>
    <name evidence="1" type="ORF">GGR04_000682</name>
</gene>
<keyword evidence="2" id="KW-1185">Reference proteome</keyword>
<evidence type="ECO:0000313" key="1">
    <source>
        <dbReference type="EMBL" id="MBB3996861.1"/>
    </source>
</evidence>
<dbReference type="Proteomes" id="UP000542776">
    <property type="component" value="Unassembled WGS sequence"/>
</dbReference>
<name>A0A7W6E8S9_9HYPH</name>
<organism evidence="1 2">
    <name type="scientific">Aureimonas pseudogalii</name>
    <dbReference type="NCBI Taxonomy" id="1744844"/>
    <lineage>
        <taxon>Bacteria</taxon>
        <taxon>Pseudomonadati</taxon>
        <taxon>Pseudomonadota</taxon>
        <taxon>Alphaproteobacteria</taxon>
        <taxon>Hyphomicrobiales</taxon>
        <taxon>Aurantimonadaceae</taxon>
        <taxon>Aureimonas</taxon>
    </lineage>
</organism>
<accession>A0A7W6E8S9</accession>
<evidence type="ECO:0000313" key="2">
    <source>
        <dbReference type="Proteomes" id="UP000542776"/>
    </source>
</evidence>
<reference evidence="1 2" key="1">
    <citation type="submission" date="2020-08" db="EMBL/GenBank/DDBJ databases">
        <title>Genomic Encyclopedia of Type Strains, Phase IV (KMG-IV): sequencing the most valuable type-strain genomes for metagenomic binning, comparative biology and taxonomic classification.</title>
        <authorList>
            <person name="Goeker M."/>
        </authorList>
    </citation>
    <scope>NUCLEOTIDE SEQUENCE [LARGE SCALE GENOMIC DNA]</scope>
    <source>
        <strain evidence="1 2">DSM 102238</strain>
    </source>
</reference>
<sequence>MAKQRYVVVPGILFVAGAPVPADGKVMLTLEEARYDLGLARIYLDGTQPPPVAPVEPVRGADVLLLTRGAVTPVSAEPFTLALEVDRD</sequence>
<comment type="caution">
    <text evidence="1">The sequence shown here is derived from an EMBL/GenBank/DDBJ whole genome shotgun (WGS) entry which is preliminary data.</text>
</comment>
<proteinExistence type="predicted"/>
<dbReference type="AlphaFoldDB" id="A0A7W6E8S9"/>
<protein>
    <submittedName>
        <fullName evidence="1">Uncharacterized protein</fullName>
    </submittedName>
</protein>
<dbReference type="EMBL" id="JACIEK010000001">
    <property type="protein sequence ID" value="MBB3996861.1"/>
    <property type="molecule type" value="Genomic_DNA"/>
</dbReference>